<evidence type="ECO:0000256" key="1">
    <source>
        <dbReference type="SAM" id="Phobius"/>
    </source>
</evidence>
<dbReference type="Gene3D" id="1.20.144.10">
    <property type="entry name" value="Phosphatidic acid phosphatase type 2/haloperoxidase"/>
    <property type="match status" value="1"/>
</dbReference>
<feature type="transmembrane region" description="Helical" evidence="1">
    <location>
        <begin position="176"/>
        <end position="195"/>
    </location>
</feature>
<dbReference type="InterPro" id="IPR036938">
    <property type="entry name" value="PAP2/HPO_sf"/>
</dbReference>
<feature type="domain" description="Phosphatidic acid phosphatase type 2/haloperoxidase" evidence="2">
    <location>
        <begin position="93"/>
        <end position="225"/>
    </location>
</feature>
<dbReference type="KEGG" id="aell:AELL_2837"/>
<dbReference type="OrthoDB" id="7348799at2"/>
<dbReference type="CDD" id="cd03396">
    <property type="entry name" value="PAP2_like_6"/>
    <property type="match status" value="1"/>
</dbReference>
<evidence type="ECO:0000313" key="6">
    <source>
        <dbReference type="Proteomes" id="UP000290588"/>
    </source>
</evidence>
<feature type="transmembrane region" description="Helical" evidence="1">
    <location>
        <begin position="151"/>
        <end position="169"/>
    </location>
</feature>
<reference evidence="3 5" key="2">
    <citation type="submission" date="2018-08" db="EMBL/GenBank/DDBJ databases">
        <title>Complete genome of the Arcobacter ellisii type strain LMG 26155.</title>
        <authorList>
            <person name="Miller W.G."/>
            <person name="Yee E."/>
            <person name="Bono J.L."/>
        </authorList>
    </citation>
    <scope>NUCLEOTIDE SEQUENCE [LARGE SCALE GENOMIC DNA]</scope>
    <source>
        <strain evidence="3 5">LMG 26155</strain>
    </source>
</reference>
<organism evidence="4 6">
    <name type="scientific">Arcobacter ellisii</name>
    <dbReference type="NCBI Taxonomy" id="913109"/>
    <lineage>
        <taxon>Bacteria</taxon>
        <taxon>Pseudomonadati</taxon>
        <taxon>Campylobacterota</taxon>
        <taxon>Epsilonproteobacteria</taxon>
        <taxon>Campylobacterales</taxon>
        <taxon>Arcobacteraceae</taxon>
        <taxon>Arcobacter</taxon>
    </lineage>
</organism>
<keyword evidence="1" id="KW-1133">Transmembrane helix</keyword>
<gene>
    <name evidence="3" type="ORF">AELL_2837</name>
    <name evidence="4" type="ORF">CP962_00355</name>
</gene>
<feature type="transmembrane region" description="Helical" evidence="1">
    <location>
        <begin position="12"/>
        <end position="37"/>
    </location>
</feature>
<dbReference type="InterPro" id="IPR000326">
    <property type="entry name" value="PAP2/HPO"/>
</dbReference>
<evidence type="ECO:0000313" key="5">
    <source>
        <dbReference type="Proteomes" id="UP000262582"/>
    </source>
</evidence>
<sequence>MTQENLNKQILLTTILLIVVICLFQFTNLDIFIQSFFYDFESKNWLIDKNEPILKLFLYDGLKKAIIIFNVLILIALLFFRKKQIIQEYKKGLLIILLSAIFIPSIVGTLKAITNTPCPCNIINFGGTYPDIKVFDKYPEDFIQKSKAKCWPAGHASGGFALMSLFFLFKKPKHQKIALIGTIILAWSMGTYKMLLGDHFLSHTIITMLLAWIIILIIVKFISFKQRQILEKPTKI</sequence>
<protein>
    <submittedName>
        <fullName evidence="4">Phosphoesterase</fullName>
    </submittedName>
</protein>
<dbReference type="AlphaFoldDB" id="A0A347UC57"/>
<proteinExistence type="predicted"/>
<evidence type="ECO:0000313" key="3">
    <source>
        <dbReference type="EMBL" id="AXX96435.1"/>
    </source>
</evidence>
<dbReference type="Proteomes" id="UP000290588">
    <property type="component" value="Unassembled WGS sequence"/>
</dbReference>
<dbReference type="RefSeq" id="WP_118918570.1">
    <property type="nucleotide sequence ID" value="NZ_CP032097.1"/>
</dbReference>
<dbReference type="SUPFAM" id="SSF48317">
    <property type="entry name" value="Acid phosphatase/Vanadium-dependent haloperoxidase"/>
    <property type="match status" value="1"/>
</dbReference>
<evidence type="ECO:0000259" key="2">
    <source>
        <dbReference type="Pfam" id="PF01569"/>
    </source>
</evidence>
<name>A0A347UC57_9BACT</name>
<keyword evidence="1" id="KW-0472">Membrane</keyword>
<keyword evidence="5" id="KW-1185">Reference proteome</keyword>
<feature type="transmembrane region" description="Helical" evidence="1">
    <location>
        <begin position="201"/>
        <end position="222"/>
    </location>
</feature>
<dbReference type="Pfam" id="PF01569">
    <property type="entry name" value="PAP2"/>
    <property type="match status" value="1"/>
</dbReference>
<dbReference type="EMBL" id="CP032097">
    <property type="protein sequence ID" value="AXX96435.1"/>
    <property type="molecule type" value="Genomic_DNA"/>
</dbReference>
<dbReference type="EMBL" id="NXIG01000001">
    <property type="protein sequence ID" value="RXI32890.1"/>
    <property type="molecule type" value="Genomic_DNA"/>
</dbReference>
<evidence type="ECO:0000313" key="4">
    <source>
        <dbReference type="EMBL" id="RXI32890.1"/>
    </source>
</evidence>
<feature type="transmembrane region" description="Helical" evidence="1">
    <location>
        <begin position="57"/>
        <end position="80"/>
    </location>
</feature>
<dbReference type="Proteomes" id="UP000262582">
    <property type="component" value="Chromosome"/>
</dbReference>
<accession>A0A347UC57</accession>
<keyword evidence="1" id="KW-0812">Transmembrane</keyword>
<reference evidence="4 6" key="1">
    <citation type="submission" date="2017-09" db="EMBL/GenBank/DDBJ databases">
        <title>Genomics of the genus Arcobacter.</title>
        <authorList>
            <person name="Perez-Cataluna A."/>
            <person name="Figueras M.J."/>
            <person name="Salas-Masso N."/>
        </authorList>
    </citation>
    <scope>NUCLEOTIDE SEQUENCE [LARGE SCALE GENOMIC DNA]</scope>
    <source>
        <strain evidence="4 6">CECT 7837</strain>
    </source>
</reference>
<feature type="transmembrane region" description="Helical" evidence="1">
    <location>
        <begin position="92"/>
        <end position="113"/>
    </location>
</feature>